<dbReference type="GO" id="GO:0006355">
    <property type="term" value="P:regulation of DNA-templated transcription"/>
    <property type="evidence" value="ECO:0007669"/>
    <property type="project" value="InterPro"/>
</dbReference>
<evidence type="ECO:0000259" key="4">
    <source>
        <dbReference type="PROSITE" id="PS50043"/>
    </source>
</evidence>
<dbReference type="Gene3D" id="1.10.10.10">
    <property type="entry name" value="Winged helix-like DNA-binding domain superfamily/Winged helix DNA-binding domain"/>
    <property type="match status" value="1"/>
</dbReference>
<dbReference type="RefSeq" id="WP_183604249.1">
    <property type="nucleotide sequence ID" value="NZ_JACHXK010000027.1"/>
</dbReference>
<dbReference type="PROSITE" id="PS00622">
    <property type="entry name" value="HTH_LUXR_1"/>
    <property type="match status" value="1"/>
</dbReference>
<proteinExistence type="predicted"/>
<organism evidence="5 6">
    <name type="scientific">Paenibacillus phyllosphaerae</name>
    <dbReference type="NCBI Taxonomy" id="274593"/>
    <lineage>
        <taxon>Bacteria</taxon>
        <taxon>Bacillati</taxon>
        <taxon>Bacillota</taxon>
        <taxon>Bacilli</taxon>
        <taxon>Bacillales</taxon>
        <taxon>Paenibacillaceae</taxon>
        <taxon>Paenibacillus</taxon>
    </lineage>
</organism>
<dbReference type="AlphaFoldDB" id="A0A7W5B4D8"/>
<dbReference type="Pfam" id="PF00196">
    <property type="entry name" value="GerE"/>
    <property type="match status" value="1"/>
</dbReference>
<dbReference type="InterPro" id="IPR036388">
    <property type="entry name" value="WH-like_DNA-bd_sf"/>
</dbReference>
<evidence type="ECO:0000313" key="6">
    <source>
        <dbReference type="Proteomes" id="UP000570361"/>
    </source>
</evidence>
<dbReference type="PANTHER" id="PTHR44688">
    <property type="entry name" value="DNA-BINDING TRANSCRIPTIONAL ACTIVATOR DEVR_DOSR"/>
    <property type="match status" value="1"/>
</dbReference>
<accession>A0A7W5B4D8</accession>
<dbReference type="PANTHER" id="PTHR44688:SF16">
    <property type="entry name" value="DNA-BINDING TRANSCRIPTIONAL ACTIVATOR DEVR_DOSR"/>
    <property type="match status" value="1"/>
</dbReference>
<feature type="domain" description="HTH luxR-type" evidence="4">
    <location>
        <begin position="293"/>
        <end position="359"/>
    </location>
</feature>
<keyword evidence="3" id="KW-0804">Transcription</keyword>
<dbReference type="InterPro" id="IPR000792">
    <property type="entry name" value="Tscrpt_reg_LuxR_C"/>
</dbReference>
<protein>
    <submittedName>
        <fullName evidence="5">DNA-binding NarL/FixJ family response regulator</fullName>
    </submittedName>
</protein>
<evidence type="ECO:0000256" key="3">
    <source>
        <dbReference type="ARBA" id="ARBA00023163"/>
    </source>
</evidence>
<dbReference type="InterPro" id="IPR016032">
    <property type="entry name" value="Sig_transdc_resp-reg_C-effctor"/>
</dbReference>
<evidence type="ECO:0000256" key="2">
    <source>
        <dbReference type="ARBA" id="ARBA00023125"/>
    </source>
</evidence>
<keyword evidence="2 5" id="KW-0238">DNA-binding</keyword>
<sequence>MTTPLLRQKAASLRRSIQGERAARLTTSDYKRHVIEVLRRAVPFDAYCFTSVDPLTLLSTGAVTESGVEAIHSQLFENEYRGLDYNRYAQLVAGGISAASLRYATEGYPELSERYRSILVSAGFTDELRGVCLSEGHCWGFLTLYRQKVLPPFGAEELALLSEIMPAIAAELRLRAITNLKSDEDSEVASGLVIMNQSLVPVLTDSAADQWMSRLRQAEGIDELTLPRPVRAVCTAALTRMAEISSGDELASVYVRMPSGEYVSLHASRLRDTSGNGHLSIRFSRGEMRDYVLFQSVAYGLSPREQELAALVTRGRSTKQIAEELHISVYTVQDHLKAIFAKTGYTSRRELTTGLLTGNANSPR</sequence>
<reference evidence="5 6" key="1">
    <citation type="submission" date="2020-08" db="EMBL/GenBank/DDBJ databases">
        <title>Genomic Encyclopedia of Type Strains, Phase III (KMG-III): the genomes of soil and plant-associated and newly described type strains.</title>
        <authorList>
            <person name="Whitman W."/>
        </authorList>
    </citation>
    <scope>NUCLEOTIDE SEQUENCE [LARGE SCALE GENOMIC DNA]</scope>
    <source>
        <strain evidence="5 6">CECT 5862</strain>
    </source>
</reference>
<evidence type="ECO:0000256" key="1">
    <source>
        <dbReference type="ARBA" id="ARBA00023015"/>
    </source>
</evidence>
<dbReference type="SUPFAM" id="SSF46894">
    <property type="entry name" value="C-terminal effector domain of the bipartite response regulators"/>
    <property type="match status" value="1"/>
</dbReference>
<dbReference type="CDD" id="cd06170">
    <property type="entry name" value="LuxR_C_like"/>
    <property type="match status" value="1"/>
</dbReference>
<dbReference type="SMART" id="SM00421">
    <property type="entry name" value="HTH_LUXR"/>
    <property type="match status" value="1"/>
</dbReference>
<dbReference type="EMBL" id="JACHXK010000027">
    <property type="protein sequence ID" value="MBB3114200.1"/>
    <property type="molecule type" value="Genomic_DNA"/>
</dbReference>
<dbReference type="PROSITE" id="PS50043">
    <property type="entry name" value="HTH_LUXR_2"/>
    <property type="match status" value="1"/>
</dbReference>
<gene>
    <name evidence="5" type="ORF">FHS18_006318</name>
</gene>
<comment type="caution">
    <text evidence="5">The sequence shown here is derived from an EMBL/GenBank/DDBJ whole genome shotgun (WGS) entry which is preliminary data.</text>
</comment>
<keyword evidence="6" id="KW-1185">Reference proteome</keyword>
<keyword evidence="1" id="KW-0805">Transcription regulation</keyword>
<dbReference type="Proteomes" id="UP000570361">
    <property type="component" value="Unassembled WGS sequence"/>
</dbReference>
<name>A0A7W5B4D8_9BACL</name>
<dbReference type="GO" id="GO:0003677">
    <property type="term" value="F:DNA binding"/>
    <property type="evidence" value="ECO:0007669"/>
    <property type="project" value="UniProtKB-KW"/>
</dbReference>
<dbReference type="PRINTS" id="PR00038">
    <property type="entry name" value="HTHLUXR"/>
</dbReference>
<evidence type="ECO:0000313" key="5">
    <source>
        <dbReference type="EMBL" id="MBB3114200.1"/>
    </source>
</evidence>